<comment type="subcellular location">
    <subcellularLocation>
        <location evidence="1">Mitochondrion</location>
    </subcellularLocation>
</comment>
<sequence length="127" mass="13821">MATVLLRRTSASLTFLRPSLFANWLAPVATAAASLNVPRTTWNLPALGSLLELFPSIVLAVPKSKTSHSRKAMRSANKGLKDKRNITNCAGCGSVKLAHHICPNCYSQISRQFKDKKKESGDIIDLS</sequence>
<evidence type="ECO:0000256" key="1">
    <source>
        <dbReference type="ARBA" id="ARBA00004173"/>
    </source>
</evidence>
<dbReference type="NCBIfam" id="TIGR01031">
    <property type="entry name" value="rpmF_bact"/>
    <property type="match status" value="1"/>
</dbReference>
<evidence type="ECO:0000256" key="6">
    <source>
        <dbReference type="ARBA" id="ARBA00023274"/>
    </source>
</evidence>
<dbReference type="AlphaFoldDB" id="A0A8H4R640"/>
<dbReference type="EMBL" id="JAACJL010000001">
    <property type="protein sequence ID" value="KAF4622840.1"/>
    <property type="molecule type" value="Genomic_DNA"/>
</dbReference>
<comment type="caution">
    <text evidence="8">The sequence shown here is derived from an EMBL/GenBank/DDBJ whole genome shotgun (WGS) entry which is preliminary data.</text>
</comment>
<keyword evidence="4" id="KW-0689">Ribosomal protein</keyword>
<organism evidence="8 9">
    <name type="scientific">Agrocybe pediades</name>
    <dbReference type="NCBI Taxonomy" id="84607"/>
    <lineage>
        <taxon>Eukaryota</taxon>
        <taxon>Fungi</taxon>
        <taxon>Dikarya</taxon>
        <taxon>Basidiomycota</taxon>
        <taxon>Agaricomycotina</taxon>
        <taxon>Agaricomycetes</taxon>
        <taxon>Agaricomycetidae</taxon>
        <taxon>Agaricales</taxon>
        <taxon>Agaricineae</taxon>
        <taxon>Strophariaceae</taxon>
        <taxon>Agrocybe</taxon>
    </lineage>
</organism>
<dbReference type="GO" id="GO:0006412">
    <property type="term" value="P:translation"/>
    <property type="evidence" value="ECO:0007669"/>
    <property type="project" value="InterPro"/>
</dbReference>
<reference evidence="8 9" key="1">
    <citation type="submission" date="2019-12" db="EMBL/GenBank/DDBJ databases">
        <authorList>
            <person name="Floudas D."/>
            <person name="Bentzer J."/>
            <person name="Ahren D."/>
            <person name="Johansson T."/>
            <person name="Persson P."/>
            <person name="Tunlid A."/>
        </authorList>
    </citation>
    <scope>NUCLEOTIDE SEQUENCE [LARGE SCALE GENOMIC DNA]</scope>
    <source>
        <strain evidence="8 9">CBS 102.39</strain>
    </source>
</reference>
<evidence type="ECO:0000313" key="8">
    <source>
        <dbReference type="EMBL" id="KAF4622840.1"/>
    </source>
</evidence>
<dbReference type="InterPro" id="IPR051991">
    <property type="entry name" value="Mitoribosomal_protein_bL32"/>
</dbReference>
<dbReference type="SUPFAM" id="SSF57829">
    <property type="entry name" value="Zn-binding ribosomal proteins"/>
    <property type="match status" value="1"/>
</dbReference>
<dbReference type="GO" id="GO:0003735">
    <property type="term" value="F:structural constituent of ribosome"/>
    <property type="evidence" value="ECO:0007669"/>
    <property type="project" value="InterPro"/>
</dbReference>
<evidence type="ECO:0000256" key="2">
    <source>
        <dbReference type="ARBA" id="ARBA00008560"/>
    </source>
</evidence>
<accession>A0A8H4R640</accession>
<dbReference type="PANTHER" id="PTHR21026:SF2">
    <property type="entry name" value="LARGE RIBOSOMAL SUBUNIT PROTEIN BL32M"/>
    <property type="match status" value="1"/>
</dbReference>
<comment type="similarity">
    <text evidence="2">Belongs to the bacterial ribosomal protein bL32 family.</text>
</comment>
<protein>
    <recommendedName>
        <fullName evidence="7">Large ribosomal subunit protein bL32m</fullName>
    </recommendedName>
</protein>
<keyword evidence="9" id="KW-1185">Reference proteome</keyword>
<name>A0A8H4R640_9AGAR</name>
<dbReference type="InterPro" id="IPR011332">
    <property type="entry name" value="Ribosomal_zn-bd"/>
</dbReference>
<dbReference type="GO" id="GO:0005762">
    <property type="term" value="C:mitochondrial large ribosomal subunit"/>
    <property type="evidence" value="ECO:0007669"/>
    <property type="project" value="TreeGrafter"/>
</dbReference>
<keyword evidence="3" id="KW-0809">Transit peptide</keyword>
<dbReference type="PANTHER" id="PTHR21026">
    <property type="entry name" value="39S RIBOSOMAL PROTEIN L32, MITOCHONDRIAL"/>
    <property type="match status" value="1"/>
</dbReference>
<evidence type="ECO:0000313" key="9">
    <source>
        <dbReference type="Proteomes" id="UP000521872"/>
    </source>
</evidence>
<dbReference type="Proteomes" id="UP000521872">
    <property type="component" value="Unassembled WGS sequence"/>
</dbReference>
<dbReference type="HAMAP" id="MF_00340">
    <property type="entry name" value="Ribosomal_bL32"/>
    <property type="match status" value="1"/>
</dbReference>
<evidence type="ECO:0000256" key="5">
    <source>
        <dbReference type="ARBA" id="ARBA00023128"/>
    </source>
</evidence>
<evidence type="ECO:0000256" key="3">
    <source>
        <dbReference type="ARBA" id="ARBA00022946"/>
    </source>
</evidence>
<dbReference type="InterPro" id="IPR002677">
    <property type="entry name" value="Ribosomal_bL32"/>
</dbReference>
<dbReference type="Pfam" id="PF01783">
    <property type="entry name" value="Ribosomal_L32p"/>
    <property type="match status" value="1"/>
</dbReference>
<gene>
    <name evidence="8" type="ORF">D9613_001842</name>
</gene>
<keyword evidence="5" id="KW-0496">Mitochondrion</keyword>
<keyword evidence="6" id="KW-0687">Ribonucleoprotein</keyword>
<proteinExistence type="inferred from homology"/>
<evidence type="ECO:0000256" key="7">
    <source>
        <dbReference type="ARBA" id="ARBA00039935"/>
    </source>
</evidence>
<evidence type="ECO:0000256" key="4">
    <source>
        <dbReference type="ARBA" id="ARBA00022980"/>
    </source>
</evidence>